<dbReference type="GO" id="GO:0005634">
    <property type="term" value="C:nucleus"/>
    <property type="evidence" value="ECO:0007669"/>
    <property type="project" value="UniProtKB-SubCell"/>
</dbReference>
<evidence type="ECO:0000256" key="5">
    <source>
        <dbReference type="ARBA" id="ARBA00023012"/>
    </source>
</evidence>
<feature type="domain" description="Response regulatory" evidence="14">
    <location>
        <begin position="37"/>
        <end position="152"/>
    </location>
</feature>
<evidence type="ECO:0000256" key="4">
    <source>
        <dbReference type="ARBA" id="ARBA00022864"/>
    </source>
</evidence>
<dbReference type="SUPFAM" id="SSF46689">
    <property type="entry name" value="Homeodomain-like"/>
    <property type="match status" value="1"/>
</dbReference>
<dbReference type="InterPro" id="IPR006447">
    <property type="entry name" value="Myb_dom_plants"/>
</dbReference>
<evidence type="ECO:0000256" key="6">
    <source>
        <dbReference type="ARBA" id="ARBA00023015"/>
    </source>
</evidence>
<dbReference type="InterPro" id="IPR001005">
    <property type="entry name" value="SANT/Myb"/>
</dbReference>
<dbReference type="Pfam" id="PF00249">
    <property type="entry name" value="Myb_DNA-binding"/>
    <property type="match status" value="1"/>
</dbReference>
<evidence type="ECO:0000256" key="10">
    <source>
        <dbReference type="ARBA" id="ARBA00023242"/>
    </source>
</evidence>
<dbReference type="InterPro" id="IPR001789">
    <property type="entry name" value="Sig_transdc_resp-reg_receiver"/>
</dbReference>
<protein>
    <recommendedName>
        <fullName evidence="11">Two-component response regulator</fullName>
    </recommendedName>
</protein>
<dbReference type="GO" id="GO:0003700">
    <property type="term" value="F:DNA-binding transcription factor activity"/>
    <property type="evidence" value="ECO:0007669"/>
    <property type="project" value="UniProtKB-UniRule"/>
</dbReference>
<dbReference type="GO" id="GO:0003677">
    <property type="term" value="F:DNA binding"/>
    <property type="evidence" value="ECO:0007669"/>
    <property type="project" value="UniProtKB-KW"/>
</dbReference>
<dbReference type="FunFam" id="3.40.50.2300:FF:000408">
    <property type="entry name" value="Two-component response regulator"/>
    <property type="match status" value="1"/>
</dbReference>
<dbReference type="InterPro" id="IPR045279">
    <property type="entry name" value="ARR-like"/>
</dbReference>
<keyword evidence="7 11" id="KW-0238">DNA-binding</keyword>
<dbReference type="InterPro" id="IPR011006">
    <property type="entry name" value="CheY-like_superfamily"/>
</dbReference>
<sequence length="445" mass="49868">MNLAIKRLMMAGSTCASWKPACAGAGTVPDQFPAGLRVLVVDDDPTCLMILEKMLKNCNYEATICNRAEIGLSLLRENKNGHDIVLSDVHMPDMDGFKLLEHIGLEMDLPVIMMSADDSNSVVMKGVTHGACDYLIKPVRIEALRNIWQHVVRKRKHEWKDFEPEASPDVAAADAADQHQKVAEDIDYSSSANEERNWKNSKRKKDDEDEAEADPEERDESSSLKKPRVVWSVELHQQFVAAVNQLGIDKAVPKRILELMNVPGLTRENVASHLQKYRLYLRRLSSSQHLGSTFLGSPDGGFASMTSFTGGQFQSAVLARSNNTKSPISVPMMDQRNIFNFENPKLLHGIPTNMEPKQFVGLQQSQRQQLSYNNNQILIPVGGQTRSNGNRQPGNYRNDDLLQYPEQFNQDDLLTAILKQQQQEAFGLPENEFGFNGHGLDDLPV</sequence>
<dbReference type="PANTHER" id="PTHR43874:SF144">
    <property type="entry name" value="HOMEODOMAIN-LIKE, CHEY-LIKE SUPERFAMILY-RELATED"/>
    <property type="match status" value="1"/>
</dbReference>
<keyword evidence="8 11" id="KW-0010">Activator</keyword>
<evidence type="ECO:0000259" key="14">
    <source>
        <dbReference type="PROSITE" id="PS50110"/>
    </source>
</evidence>
<dbReference type="SMART" id="SM00448">
    <property type="entry name" value="REC"/>
    <property type="match status" value="1"/>
</dbReference>
<evidence type="ECO:0000256" key="2">
    <source>
        <dbReference type="ARBA" id="ARBA00006015"/>
    </source>
</evidence>
<dbReference type="AlphaFoldDB" id="A0AA35ZB60"/>
<keyword evidence="3 12" id="KW-0597">Phosphoprotein</keyword>
<keyword evidence="10 11" id="KW-0539">Nucleus</keyword>
<gene>
    <name evidence="16" type="ORF">LSALG_LOCUS28571</name>
</gene>
<dbReference type="Gene3D" id="1.10.10.60">
    <property type="entry name" value="Homeodomain-like"/>
    <property type="match status" value="1"/>
</dbReference>
<dbReference type="Gene3D" id="3.40.50.2300">
    <property type="match status" value="1"/>
</dbReference>
<name>A0AA35ZB60_LACSI</name>
<evidence type="ECO:0000256" key="1">
    <source>
        <dbReference type="ARBA" id="ARBA00004123"/>
    </source>
</evidence>
<dbReference type="EMBL" id="OX465082">
    <property type="protein sequence ID" value="CAI9289326.1"/>
    <property type="molecule type" value="Genomic_DNA"/>
</dbReference>
<keyword evidence="4" id="KW-0932">Cytokinin signaling pathway</keyword>
<evidence type="ECO:0000256" key="9">
    <source>
        <dbReference type="ARBA" id="ARBA00023163"/>
    </source>
</evidence>
<dbReference type="CDD" id="cd17584">
    <property type="entry name" value="REC_typeB_ARR-like"/>
    <property type="match status" value="1"/>
</dbReference>
<feature type="region of interest" description="Disordered" evidence="13">
    <location>
        <begin position="159"/>
        <end position="225"/>
    </location>
</feature>
<dbReference type="PANTHER" id="PTHR43874">
    <property type="entry name" value="TWO-COMPONENT RESPONSE REGULATOR"/>
    <property type="match status" value="1"/>
</dbReference>
<comment type="similarity">
    <text evidence="2">Belongs to the ARR family. Type-B subfamily.</text>
</comment>
<comment type="subcellular location">
    <subcellularLocation>
        <location evidence="1 11">Nucleus</location>
    </subcellularLocation>
</comment>
<organism evidence="16 17">
    <name type="scientific">Lactuca saligna</name>
    <name type="common">Willowleaf lettuce</name>
    <dbReference type="NCBI Taxonomy" id="75948"/>
    <lineage>
        <taxon>Eukaryota</taxon>
        <taxon>Viridiplantae</taxon>
        <taxon>Streptophyta</taxon>
        <taxon>Embryophyta</taxon>
        <taxon>Tracheophyta</taxon>
        <taxon>Spermatophyta</taxon>
        <taxon>Magnoliopsida</taxon>
        <taxon>eudicotyledons</taxon>
        <taxon>Gunneridae</taxon>
        <taxon>Pentapetalae</taxon>
        <taxon>asterids</taxon>
        <taxon>campanulids</taxon>
        <taxon>Asterales</taxon>
        <taxon>Asteraceae</taxon>
        <taxon>Cichorioideae</taxon>
        <taxon>Cichorieae</taxon>
        <taxon>Lactucinae</taxon>
        <taxon>Lactuca</taxon>
    </lineage>
</organism>
<accession>A0AA35ZB60</accession>
<evidence type="ECO:0000313" key="16">
    <source>
        <dbReference type="EMBL" id="CAI9289326.1"/>
    </source>
</evidence>
<dbReference type="Proteomes" id="UP001177003">
    <property type="component" value="Chromosome 6"/>
</dbReference>
<feature type="compositionally biased region" description="Acidic residues" evidence="13">
    <location>
        <begin position="207"/>
        <end position="219"/>
    </location>
</feature>
<dbReference type="InterPro" id="IPR017930">
    <property type="entry name" value="Myb_dom"/>
</dbReference>
<dbReference type="FunFam" id="1.10.10.60:FF:000007">
    <property type="entry name" value="Two-component response regulator"/>
    <property type="match status" value="1"/>
</dbReference>
<feature type="domain" description="HTH myb-type" evidence="15">
    <location>
        <begin position="225"/>
        <end position="282"/>
    </location>
</feature>
<keyword evidence="17" id="KW-1185">Reference proteome</keyword>
<dbReference type="SUPFAM" id="SSF52172">
    <property type="entry name" value="CheY-like"/>
    <property type="match status" value="1"/>
</dbReference>
<dbReference type="NCBIfam" id="TIGR01557">
    <property type="entry name" value="myb_SHAQKYF"/>
    <property type="match status" value="1"/>
</dbReference>
<evidence type="ECO:0000256" key="8">
    <source>
        <dbReference type="ARBA" id="ARBA00023159"/>
    </source>
</evidence>
<keyword evidence="6 11" id="KW-0805">Transcription regulation</keyword>
<comment type="function">
    <text evidence="11">Transcriptional activator that binds specific DNA sequence.</text>
</comment>
<evidence type="ECO:0000256" key="13">
    <source>
        <dbReference type="SAM" id="MobiDB-lite"/>
    </source>
</evidence>
<dbReference type="PROSITE" id="PS51294">
    <property type="entry name" value="HTH_MYB"/>
    <property type="match status" value="1"/>
</dbReference>
<dbReference type="PROSITE" id="PS50110">
    <property type="entry name" value="RESPONSE_REGULATORY"/>
    <property type="match status" value="1"/>
</dbReference>
<evidence type="ECO:0000313" key="17">
    <source>
        <dbReference type="Proteomes" id="UP001177003"/>
    </source>
</evidence>
<dbReference type="Pfam" id="PF00072">
    <property type="entry name" value="Response_reg"/>
    <property type="match status" value="1"/>
</dbReference>
<evidence type="ECO:0000256" key="11">
    <source>
        <dbReference type="PIRNR" id="PIRNR036392"/>
    </source>
</evidence>
<evidence type="ECO:0000256" key="3">
    <source>
        <dbReference type="ARBA" id="ARBA00022553"/>
    </source>
</evidence>
<dbReference type="InterPro" id="IPR009057">
    <property type="entry name" value="Homeodomain-like_sf"/>
</dbReference>
<dbReference type="GO" id="GO:0009736">
    <property type="term" value="P:cytokinin-activated signaling pathway"/>
    <property type="evidence" value="ECO:0007669"/>
    <property type="project" value="UniProtKB-KW"/>
</dbReference>
<dbReference type="PIRSF" id="PIRSF036392">
    <property type="entry name" value="RR_ARR_type-B"/>
    <property type="match status" value="1"/>
</dbReference>
<dbReference type="GO" id="GO:0000160">
    <property type="term" value="P:phosphorelay signal transduction system"/>
    <property type="evidence" value="ECO:0007669"/>
    <property type="project" value="UniProtKB-KW"/>
</dbReference>
<proteinExistence type="inferred from homology"/>
<dbReference type="InterPro" id="IPR017053">
    <property type="entry name" value="Response_reg_B-typ_pln"/>
</dbReference>
<keyword evidence="9 11" id="KW-0804">Transcription</keyword>
<reference evidence="16" key="1">
    <citation type="submission" date="2023-04" db="EMBL/GenBank/DDBJ databases">
        <authorList>
            <person name="Vijverberg K."/>
            <person name="Xiong W."/>
            <person name="Schranz E."/>
        </authorList>
    </citation>
    <scope>NUCLEOTIDE SEQUENCE</scope>
</reference>
<evidence type="ECO:0000259" key="15">
    <source>
        <dbReference type="PROSITE" id="PS51294"/>
    </source>
</evidence>
<evidence type="ECO:0000256" key="12">
    <source>
        <dbReference type="PROSITE-ProRule" id="PRU00169"/>
    </source>
</evidence>
<feature type="modified residue" description="4-aspartylphosphate" evidence="12">
    <location>
        <position position="88"/>
    </location>
</feature>
<evidence type="ECO:0000256" key="7">
    <source>
        <dbReference type="ARBA" id="ARBA00023125"/>
    </source>
</evidence>
<keyword evidence="5 11" id="KW-0902">Two-component regulatory system</keyword>